<protein>
    <recommendedName>
        <fullName evidence="5">Nephrocystin 3-like N-terminal domain-containing protein</fullName>
    </recommendedName>
</protein>
<dbReference type="SUPFAM" id="SSF48403">
    <property type="entry name" value="Ankyrin repeat"/>
    <property type="match status" value="2"/>
</dbReference>
<evidence type="ECO:0000313" key="7">
    <source>
        <dbReference type="Proteomes" id="UP000094444"/>
    </source>
</evidence>
<dbReference type="InterPro" id="IPR027417">
    <property type="entry name" value="P-loop_NTPase"/>
</dbReference>
<dbReference type="Pfam" id="PF24883">
    <property type="entry name" value="NPHP3_N"/>
    <property type="match status" value="1"/>
</dbReference>
<gene>
    <name evidence="6" type="ORF">DHEL01_v200097</name>
</gene>
<dbReference type="STRING" id="158607.A0A2P5IG90"/>
<dbReference type="Proteomes" id="UP000094444">
    <property type="component" value="Unassembled WGS sequence"/>
</dbReference>
<keyword evidence="7" id="KW-1185">Reference proteome</keyword>
<dbReference type="PROSITE" id="PS50088">
    <property type="entry name" value="ANK_REPEAT"/>
    <property type="match status" value="4"/>
</dbReference>
<feature type="domain" description="Nephrocystin 3-like N-terminal" evidence="5">
    <location>
        <begin position="264"/>
        <end position="411"/>
    </location>
</feature>
<keyword evidence="2 3" id="KW-0040">ANK repeat</keyword>
<dbReference type="Pfam" id="PF12796">
    <property type="entry name" value="Ank_2"/>
    <property type="match status" value="4"/>
</dbReference>
<feature type="repeat" description="ANK" evidence="3">
    <location>
        <begin position="1079"/>
        <end position="1115"/>
    </location>
</feature>
<evidence type="ECO:0000259" key="5">
    <source>
        <dbReference type="Pfam" id="PF24883"/>
    </source>
</evidence>
<proteinExistence type="predicted"/>
<evidence type="ECO:0000256" key="3">
    <source>
        <dbReference type="PROSITE-ProRule" id="PRU00023"/>
    </source>
</evidence>
<keyword evidence="1" id="KW-0677">Repeat</keyword>
<dbReference type="InterPro" id="IPR051165">
    <property type="entry name" value="Multifunctional_ANK_Repeat"/>
</dbReference>
<accession>A0A2P5IG90</accession>
<name>A0A2P5IG90_DIAHE</name>
<reference evidence="6" key="1">
    <citation type="submission" date="2017-09" db="EMBL/GenBank/DDBJ databases">
        <title>Polyketide synthases of a Diaporthe helianthi virulent isolate.</title>
        <authorList>
            <person name="Baroncelli R."/>
        </authorList>
    </citation>
    <scope>NUCLEOTIDE SEQUENCE [LARGE SCALE GENOMIC DNA]</scope>
    <source>
        <strain evidence="6">7/96</strain>
    </source>
</reference>
<comment type="caution">
    <text evidence="6">The sequence shown here is derived from an EMBL/GenBank/DDBJ whole genome shotgun (WGS) entry which is preliminary data.</text>
</comment>
<evidence type="ECO:0000256" key="4">
    <source>
        <dbReference type="SAM" id="Phobius"/>
    </source>
</evidence>
<keyword evidence="4" id="KW-1133">Transmembrane helix</keyword>
<dbReference type="Gene3D" id="3.40.50.300">
    <property type="entry name" value="P-loop containing nucleotide triphosphate hydrolases"/>
    <property type="match status" value="1"/>
</dbReference>
<dbReference type="InParanoid" id="A0A2P5IG90"/>
<feature type="repeat" description="ANK" evidence="3">
    <location>
        <begin position="1041"/>
        <end position="1063"/>
    </location>
</feature>
<evidence type="ECO:0000256" key="1">
    <source>
        <dbReference type="ARBA" id="ARBA00022737"/>
    </source>
</evidence>
<dbReference type="OrthoDB" id="448455at2759"/>
<feature type="repeat" description="ANK" evidence="3">
    <location>
        <begin position="830"/>
        <end position="862"/>
    </location>
</feature>
<feature type="repeat" description="ANK" evidence="3">
    <location>
        <begin position="1226"/>
        <end position="1258"/>
    </location>
</feature>
<dbReference type="InterPro" id="IPR056884">
    <property type="entry name" value="NPHP3-like_N"/>
</dbReference>
<dbReference type="Gene3D" id="1.25.40.20">
    <property type="entry name" value="Ankyrin repeat-containing domain"/>
    <property type="match status" value="3"/>
</dbReference>
<keyword evidence="4" id="KW-0472">Membrane</keyword>
<dbReference type="EMBL" id="MAVT02000003">
    <property type="protein sequence ID" value="POS81524.1"/>
    <property type="molecule type" value="Genomic_DNA"/>
</dbReference>
<feature type="transmembrane region" description="Helical" evidence="4">
    <location>
        <begin position="1477"/>
        <end position="1497"/>
    </location>
</feature>
<dbReference type="SMART" id="SM00248">
    <property type="entry name" value="ANK"/>
    <property type="match status" value="11"/>
</dbReference>
<dbReference type="PANTHER" id="PTHR24123">
    <property type="entry name" value="ANKYRIN REPEAT-CONTAINING"/>
    <property type="match status" value="1"/>
</dbReference>
<organism evidence="6 7">
    <name type="scientific">Diaporthe helianthi</name>
    <dbReference type="NCBI Taxonomy" id="158607"/>
    <lineage>
        <taxon>Eukaryota</taxon>
        <taxon>Fungi</taxon>
        <taxon>Dikarya</taxon>
        <taxon>Ascomycota</taxon>
        <taxon>Pezizomycotina</taxon>
        <taxon>Sordariomycetes</taxon>
        <taxon>Sordariomycetidae</taxon>
        <taxon>Diaporthales</taxon>
        <taxon>Diaporthaceae</taxon>
        <taxon>Diaporthe</taxon>
    </lineage>
</organism>
<dbReference type="InterPro" id="IPR036770">
    <property type="entry name" value="Ankyrin_rpt-contain_sf"/>
</dbReference>
<dbReference type="PANTHER" id="PTHR24123:SF33">
    <property type="entry name" value="PROTEIN HOS4"/>
    <property type="match status" value="1"/>
</dbReference>
<dbReference type="PROSITE" id="PS50297">
    <property type="entry name" value="ANK_REP_REGION"/>
    <property type="match status" value="3"/>
</dbReference>
<evidence type="ECO:0000256" key="2">
    <source>
        <dbReference type="ARBA" id="ARBA00023043"/>
    </source>
</evidence>
<dbReference type="InterPro" id="IPR002110">
    <property type="entry name" value="Ankyrin_rpt"/>
</dbReference>
<keyword evidence="4" id="KW-0812">Transmembrane</keyword>
<dbReference type="SUPFAM" id="SSF52540">
    <property type="entry name" value="P-loop containing nucleoside triphosphate hydrolases"/>
    <property type="match status" value="1"/>
</dbReference>
<evidence type="ECO:0000313" key="6">
    <source>
        <dbReference type="EMBL" id="POS81524.1"/>
    </source>
</evidence>
<sequence length="1498" mass="166946">MSVVAAHERHLIDEQSIPTSQLEARHETVEMADPLSVAASVAGLLGLAEQGVSAAIKMNAWIQDMRHESVQRRRFCDRFTLIQKNLESLCTRIKRIEAQFGPGTISKSNDGVIYGIKLSGGDRLFAISQDIYKTGTEFENLRQKLKFLIAETESIVEPKHKEWVRRAKWTWKKQDLVKDQTEIIRLIAGFREMVSDGDAEVNYDIYFKVGHIEEEVGHLRQVKDDDRTIEILNWICQPALSLREPPNPAQGVVLNPSSNRFMAHNETYKQWLTDGSWQLNCYGKPGSGKSVLAEAIAADLRQQLEPQGTPVLSIFFRSEQASRQTLDVVLCNLLRQLLTSRDSTGICEIPEDIKKLWSKSRSIARRSLSAEQAREHIHDQLSRFPTKFIIVDAVDEAEGCMDSIADEIKELRSLGFCILTTDRRDPRVNYDAAYCHKCGTGPLELAWLCRICDGHFGEGKVWLCRECYMVKNERCSDTSHAMAPPRKVNVEISATHEDIQLLVTRFLSDSFSAGDIGDDDDMFSGNIPLLRALKKELGSEFWDSLPSKVSGAAEGNFLVARLFLDRLRLQRNQAGILSLIAELDSGKLKSFEEQYDAMLSLCLERNDRYGVQVARDYMSIVASAYEVLTFEQVSHATAIRPKDRGLSDFSGRICSKATVRRDTQGLITAQHTGSANTFPVSFFHRSLAAYMEENRSKWFPDAEQSVSEACMSYMRLDVFSRPFNSRDELEKAIQEHPFASYAACYWGFHARSIQGTAENNLRVLEFLNDQERLECVMQISWHTRSFEGAHWDVPAGITPLHFCAFYGLETLCQAIVTFNPGELSIGEDSYNQTPLIYACRRRHTGVARLLLDAGADPNRSTKKGKTPLIEATETSYLGMIDLLLSREDIDVNFRAPGRQSKTALVIATENGYVDVVEKLLARADIDINKPDGAGCTALSRAVQHAHIDIVQLLLNCSATDLTLTDHLGHRSALDWTAEEIVVNSGVSTEELDSVADILLADRRSPKPSNEAVGVAISQGRIGLLETFVKRNRLELLYVDEHGRNLLHLAASMGNLSVVRLMLEQFSRSQSFRIDSCDNHGSSALHLTCRYLSSEAQVETIAFLLDQGADPSLKDGEGLSSMTRAKHASPELWISYVRAVFEAKGVAIDATLKNLKPTLLSALHTESIAVVETQLNSSPGPLDPETDVYTGETLLWRVIEQENPRNVSLLKLLLPRSSHFLSARCNHGRTCAHLAVLRSCSDSLELLIDAGIDINTRDKWGMTALQLAQSLYRYEMCVHLISKGAELPPNHEIRPALLHAAVMSGNAEPVGRLLAAGVDTRHRDEKSGMTALQTAERLLEDSERDVKDELIRQWDHAVLESVSVFEAEAAKAPEVIRRKEVRDLVRNAQGPDSRGQWRVGRRLGSHEGLEKALVALKEMDSDRILTPADLLPPEAEVGADIARHGGNVGQIELSSEASSTALLMKPALAHPGMDKRTIGLLLAVIIGWLMATTTQLMLR</sequence>